<reference evidence="3" key="1">
    <citation type="submission" date="2018-05" db="EMBL/GenBank/DDBJ databases">
        <title>Draft genome of Mucuna pruriens seed.</title>
        <authorList>
            <person name="Nnadi N.E."/>
            <person name="Vos R."/>
            <person name="Hasami M.H."/>
            <person name="Devisetty U.K."/>
            <person name="Aguiy J.C."/>
        </authorList>
    </citation>
    <scope>NUCLEOTIDE SEQUENCE [LARGE SCALE GENOMIC DNA]</scope>
    <source>
        <strain evidence="3">JCA_2017</strain>
    </source>
</reference>
<protein>
    <submittedName>
        <fullName evidence="3">Uncharacterized protein</fullName>
    </submittedName>
</protein>
<dbReference type="AlphaFoldDB" id="A0A371FFS1"/>
<dbReference type="EMBL" id="QJKJ01009271">
    <property type="protein sequence ID" value="RDX77149.1"/>
    <property type="molecule type" value="Genomic_DNA"/>
</dbReference>
<sequence length="215" mass="24538">MEFTQLFIRPDKTYHGKSLDKVEESKECTLGQALRHVVFSLVCTVLKIGVLGDKKTGSHKRTRRNEDISLQTSSNNVGDEDTMQRLLRAIIVLEEKIEEQACLSQEASQHKEEAEEHHREALRIAVEHKEELRRQLEVTMVGQIIIPKHHHFPLSRDNPLALRLTKLSSYHTSAGWQWTLLMEPRTPTFTSKLSKPRSTLAVRAIPSVTSFSLAP</sequence>
<evidence type="ECO:0000313" key="4">
    <source>
        <dbReference type="Proteomes" id="UP000257109"/>
    </source>
</evidence>
<organism evidence="3 4">
    <name type="scientific">Mucuna pruriens</name>
    <name type="common">Velvet bean</name>
    <name type="synonym">Dolichos pruriens</name>
    <dbReference type="NCBI Taxonomy" id="157652"/>
    <lineage>
        <taxon>Eukaryota</taxon>
        <taxon>Viridiplantae</taxon>
        <taxon>Streptophyta</taxon>
        <taxon>Embryophyta</taxon>
        <taxon>Tracheophyta</taxon>
        <taxon>Spermatophyta</taxon>
        <taxon>Magnoliopsida</taxon>
        <taxon>eudicotyledons</taxon>
        <taxon>Gunneridae</taxon>
        <taxon>Pentapetalae</taxon>
        <taxon>rosids</taxon>
        <taxon>fabids</taxon>
        <taxon>Fabales</taxon>
        <taxon>Fabaceae</taxon>
        <taxon>Papilionoideae</taxon>
        <taxon>50 kb inversion clade</taxon>
        <taxon>NPAAA clade</taxon>
        <taxon>indigoferoid/millettioid clade</taxon>
        <taxon>Phaseoleae</taxon>
        <taxon>Mucuna</taxon>
    </lineage>
</organism>
<dbReference type="Proteomes" id="UP000257109">
    <property type="component" value="Unassembled WGS sequence"/>
</dbReference>
<keyword evidence="1" id="KW-0175">Coiled coil</keyword>
<accession>A0A371FFS1</accession>
<evidence type="ECO:0000256" key="2">
    <source>
        <dbReference type="SAM" id="MobiDB-lite"/>
    </source>
</evidence>
<comment type="caution">
    <text evidence="3">The sequence shown here is derived from an EMBL/GenBank/DDBJ whole genome shotgun (WGS) entry which is preliminary data.</text>
</comment>
<keyword evidence="4" id="KW-1185">Reference proteome</keyword>
<gene>
    <name evidence="3" type="ORF">CR513_42773</name>
</gene>
<feature type="region of interest" description="Disordered" evidence="2">
    <location>
        <begin position="55"/>
        <end position="75"/>
    </location>
</feature>
<evidence type="ECO:0000313" key="3">
    <source>
        <dbReference type="EMBL" id="RDX77149.1"/>
    </source>
</evidence>
<feature type="coiled-coil region" evidence="1">
    <location>
        <begin position="93"/>
        <end position="131"/>
    </location>
</feature>
<proteinExistence type="predicted"/>
<feature type="non-terminal residue" evidence="3">
    <location>
        <position position="1"/>
    </location>
</feature>
<name>A0A371FFS1_MUCPR</name>
<evidence type="ECO:0000256" key="1">
    <source>
        <dbReference type="SAM" id="Coils"/>
    </source>
</evidence>